<protein>
    <submittedName>
        <fullName evidence="8">Aminopeptidase</fullName>
    </submittedName>
</protein>
<keyword evidence="9" id="KW-1185">Reference proteome</keyword>
<proteinExistence type="inferred from homology"/>
<dbReference type="Pfam" id="PF00710">
    <property type="entry name" value="Asparaginase"/>
    <property type="match status" value="1"/>
</dbReference>
<evidence type="ECO:0000256" key="2">
    <source>
        <dbReference type="PIRSR" id="PIRSR001220-1"/>
    </source>
</evidence>
<dbReference type="PRINTS" id="PR00139">
    <property type="entry name" value="ASNGLNASE"/>
</dbReference>
<dbReference type="PANTHER" id="PTHR11707">
    <property type="entry name" value="L-ASPARAGINASE"/>
    <property type="match status" value="1"/>
</dbReference>
<dbReference type="EMBL" id="QWEY01000002">
    <property type="protein sequence ID" value="RGP38448.1"/>
    <property type="molecule type" value="Genomic_DNA"/>
</dbReference>
<feature type="binding site" evidence="3">
    <location>
        <begin position="83"/>
        <end position="84"/>
    </location>
    <ligand>
        <name>substrate</name>
    </ligand>
</feature>
<dbReference type="InterPro" id="IPR040919">
    <property type="entry name" value="Asparaginase_C"/>
</dbReference>
<organism evidence="8 9">
    <name type="scientific">Pseudotabrizicola alkalilacus</name>
    <dbReference type="NCBI Taxonomy" id="2305252"/>
    <lineage>
        <taxon>Bacteria</taxon>
        <taxon>Pseudomonadati</taxon>
        <taxon>Pseudomonadota</taxon>
        <taxon>Alphaproteobacteria</taxon>
        <taxon>Rhodobacterales</taxon>
        <taxon>Paracoccaceae</taxon>
        <taxon>Pseudotabrizicola</taxon>
    </lineage>
</organism>
<dbReference type="GO" id="GO:0006520">
    <property type="term" value="P:amino acid metabolic process"/>
    <property type="evidence" value="ECO:0007669"/>
    <property type="project" value="InterPro"/>
</dbReference>
<evidence type="ECO:0000259" key="7">
    <source>
        <dbReference type="Pfam" id="PF17763"/>
    </source>
</evidence>
<gene>
    <name evidence="8" type="ORF">D1012_06470</name>
</gene>
<evidence type="ECO:0000256" key="1">
    <source>
        <dbReference type="ARBA" id="ARBA00010518"/>
    </source>
</evidence>
<dbReference type="InterPro" id="IPR027475">
    <property type="entry name" value="Asparaginase/glutaminase_AS2"/>
</dbReference>
<dbReference type="OrthoDB" id="9788068at2"/>
<dbReference type="PROSITE" id="PS00917">
    <property type="entry name" value="ASN_GLN_ASE_2"/>
    <property type="match status" value="1"/>
</dbReference>
<keyword evidence="8" id="KW-0031">Aminopeptidase</keyword>
<feature type="domain" description="Asparaginase/glutaminase C-terminal" evidence="7">
    <location>
        <begin position="182"/>
        <end position="282"/>
    </location>
</feature>
<dbReference type="SUPFAM" id="SSF53774">
    <property type="entry name" value="Glutaminase/Asparaginase"/>
    <property type="match status" value="1"/>
</dbReference>
<dbReference type="PROSITE" id="PS51732">
    <property type="entry name" value="ASN_GLN_ASE_3"/>
    <property type="match status" value="1"/>
</dbReference>
<dbReference type="SMART" id="SM00870">
    <property type="entry name" value="Asparaginase"/>
    <property type="match status" value="1"/>
</dbReference>
<evidence type="ECO:0000313" key="9">
    <source>
        <dbReference type="Proteomes" id="UP000284547"/>
    </source>
</evidence>
<evidence type="ECO:0000256" key="3">
    <source>
        <dbReference type="PIRSR" id="PIRSR001220-2"/>
    </source>
</evidence>
<name>A0A411Z5U0_9RHOB</name>
<dbReference type="PIRSF" id="PIRSF001220">
    <property type="entry name" value="L-ASNase_gatD"/>
    <property type="match status" value="1"/>
</dbReference>
<evidence type="ECO:0000256" key="4">
    <source>
        <dbReference type="PROSITE-ProRule" id="PRU10099"/>
    </source>
</evidence>
<feature type="binding site" evidence="3">
    <location>
        <position position="54"/>
    </location>
    <ligand>
        <name>substrate</name>
    </ligand>
</feature>
<dbReference type="Proteomes" id="UP000284547">
    <property type="component" value="Unassembled WGS sequence"/>
</dbReference>
<dbReference type="InterPro" id="IPR037152">
    <property type="entry name" value="L-asparaginase_N_sf"/>
</dbReference>
<dbReference type="InterPro" id="IPR027473">
    <property type="entry name" value="L-asparaginase_C"/>
</dbReference>
<comment type="similarity">
    <text evidence="1">Belongs to the asparaginase 1 family.</text>
</comment>
<dbReference type="GO" id="GO:0004177">
    <property type="term" value="F:aminopeptidase activity"/>
    <property type="evidence" value="ECO:0007669"/>
    <property type="project" value="UniProtKB-KW"/>
</dbReference>
<dbReference type="RefSeq" id="WP_118150493.1">
    <property type="nucleotide sequence ID" value="NZ_QWEY01000002.1"/>
</dbReference>
<dbReference type="InterPro" id="IPR006034">
    <property type="entry name" value="Asparaginase/glutaminase-like"/>
</dbReference>
<evidence type="ECO:0000256" key="5">
    <source>
        <dbReference type="PROSITE-ProRule" id="PRU10100"/>
    </source>
</evidence>
<comment type="caution">
    <text evidence="8">The sequence shown here is derived from an EMBL/GenBank/DDBJ whole genome shotgun (WGS) entry which is preliminary data.</text>
</comment>
<evidence type="ECO:0000259" key="6">
    <source>
        <dbReference type="Pfam" id="PF00710"/>
    </source>
</evidence>
<keyword evidence="8" id="KW-0645">Protease</keyword>
<accession>A0A411Z5U0</accession>
<dbReference type="GO" id="GO:0004067">
    <property type="term" value="F:asparaginase activity"/>
    <property type="evidence" value="ECO:0007669"/>
    <property type="project" value="UniProtKB-UniRule"/>
</dbReference>
<reference evidence="8 9" key="1">
    <citation type="submission" date="2018-08" db="EMBL/GenBank/DDBJ databases">
        <title>Flavobacterium tibetense sp. nov., isolated from a wetland YonghuCo on Tibetan Plateau.</title>
        <authorList>
            <person name="Phurbu D."/>
            <person name="Lu H."/>
            <person name="Xing P."/>
        </authorList>
    </citation>
    <scope>NUCLEOTIDE SEQUENCE [LARGE SCALE GENOMIC DNA]</scope>
    <source>
        <strain evidence="8 9">DJC</strain>
    </source>
</reference>
<feature type="active site" description="O-isoaspartyl threonine intermediate" evidence="2">
    <location>
        <position position="12"/>
    </location>
</feature>
<evidence type="ECO:0000313" key="8">
    <source>
        <dbReference type="EMBL" id="RGP38448.1"/>
    </source>
</evidence>
<dbReference type="PROSITE" id="PS00144">
    <property type="entry name" value="ASN_GLN_ASE_1"/>
    <property type="match status" value="1"/>
</dbReference>
<feature type="active site" evidence="4">
    <location>
        <position position="12"/>
    </location>
</feature>
<dbReference type="Pfam" id="PF17763">
    <property type="entry name" value="Asparaginase_C"/>
    <property type="match status" value="1"/>
</dbReference>
<feature type="active site" evidence="5">
    <location>
        <position position="83"/>
    </location>
</feature>
<dbReference type="InterPro" id="IPR027474">
    <property type="entry name" value="L-asparaginase_N"/>
</dbReference>
<sequence>MARFLILYTGGTIGMVPGPDGLQPGAGVLEAALAALTPAGVTTTVEQFSPLIDSANIRPADWNHMLDRIEGWQGDAVIIVHGTDTMAYTGAALSCALHAPGLPVILCGSMVPLNTGGDAEGNLSLALTAALTTPPGVWLAFAGQLLSAAGLVKQDSHAADAFRSTQQAPGPATARRFADRRLAILSLSPGLPAAALRAALSELDGAVLRVYGAGTMMQDPAIVDALQTATANGCRLRAVSQCENGGLTPAAYAAGAALWSAGVENGGTETAELALARLWLSLS</sequence>
<dbReference type="Gene3D" id="3.40.50.1170">
    <property type="entry name" value="L-asparaginase, N-terminal domain"/>
    <property type="match status" value="1"/>
</dbReference>
<dbReference type="Gene3D" id="3.40.50.40">
    <property type="match status" value="1"/>
</dbReference>
<feature type="domain" description="L-asparaginase N-terminal" evidence="6">
    <location>
        <begin position="5"/>
        <end position="169"/>
    </location>
</feature>
<dbReference type="AlphaFoldDB" id="A0A411Z5U0"/>
<dbReference type="InterPro" id="IPR020827">
    <property type="entry name" value="Asparaginase/glutaminase_AS1"/>
</dbReference>
<dbReference type="InterPro" id="IPR036152">
    <property type="entry name" value="Asp/glu_Ase-like_sf"/>
</dbReference>
<keyword evidence="8" id="KW-0378">Hydrolase</keyword>
<dbReference type="PANTHER" id="PTHR11707:SF28">
    <property type="entry name" value="60 KDA LYSOPHOSPHOLIPASE"/>
    <property type="match status" value="1"/>
</dbReference>
<dbReference type="PIRSF" id="PIRSF500176">
    <property type="entry name" value="L_ASNase"/>
    <property type="match status" value="1"/>
</dbReference>